<evidence type="ECO:0000313" key="2">
    <source>
        <dbReference type="Proteomes" id="UP000304148"/>
    </source>
</evidence>
<evidence type="ECO:0000313" key="1">
    <source>
        <dbReference type="EMBL" id="SYX85895.1"/>
    </source>
</evidence>
<reference evidence="2" key="1">
    <citation type="submission" date="2018-08" db="EMBL/GenBank/DDBJ databases">
        <authorList>
            <person name="Chevrot R."/>
        </authorList>
    </citation>
    <scope>NUCLEOTIDE SEQUENCE [LARGE SCALE GENOMIC DNA]</scope>
</reference>
<name>A0A383RFN4_PAEAL</name>
<organism evidence="1 2">
    <name type="scientific">Paenibacillus alvei</name>
    <name type="common">Bacillus alvei</name>
    <dbReference type="NCBI Taxonomy" id="44250"/>
    <lineage>
        <taxon>Bacteria</taxon>
        <taxon>Bacillati</taxon>
        <taxon>Bacillota</taxon>
        <taxon>Bacilli</taxon>
        <taxon>Bacillales</taxon>
        <taxon>Paenibacillaceae</taxon>
        <taxon>Paenibacillus</taxon>
    </lineage>
</organism>
<protein>
    <submittedName>
        <fullName evidence="1">Phage tail protein</fullName>
    </submittedName>
</protein>
<dbReference type="AlphaFoldDB" id="A0A383RFN4"/>
<proteinExistence type="predicted"/>
<gene>
    <name evidence="1" type="ORF">PBLR_14317</name>
</gene>
<dbReference type="RefSeq" id="WP_138187819.1">
    <property type="nucleotide sequence ID" value="NZ_LS992241.1"/>
</dbReference>
<dbReference type="EMBL" id="LS992241">
    <property type="protein sequence ID" value="SYX85895.1"/>
    <property type="molecule type" value="Genomic_DNA"/>
</dbReference>
<sequence>MAGILSKDTTLSYKASGGSSFTEIPLLMEVPEMGGDPEKVEVTTLKDGVKKYIPGIRDLGDLAFKFLYDNATAASNYRILRGLQDSNTAATFKVEYPDGTGHQFDAYVNVKMDAASVNAAMTFTCSMSLQSDISVTHPTATP</sequence>
<dbReference type="Gene3D" id="4.10.410.40">
    <property type="match status" value="1"/>
</dbReference>
<dbReference type="InterPro" id="IPR014918">
    <property type="entry name" value="Phage_tail_3"/>
</dbReference>
<dbReference type="Proteomes" id="UP000304148">
    <property type="component" value="Chromosome"/>
</dbReference>
<dbReference type="Pfam" id="PF08813">
    <property type="entry name" value="Phage_tail_3"/>
    <property type="match status" value="1"/>
</dbReference>
<accession>A0A383RFN4</accession>